<keyword evidence="3 5" id="KW-0328">Glycosyltransferase</keyword>
<keyword evidence="4 5" id="KW-0808">Transferase</keyword>
<dbReference type="EC" id="2.4.1.-" evidence="5"/>
<dbReference type="SUPFAM" id="SSF53756">
    <property type="entry name" value="UDP-Glycosyltransferase/glycogen phosphorylase"/>
    <property type="match status" value="1"/>
</dbReference>
<evidence type="ECO:0000256" key="3">
    <source>
        <dbReference type="ARBA" id="ARBA00022676"/>
    </source>
</evidence>
<dbReference type="Pfam" id="PF00852">
    <property type="entry name" value="Glyco_transf_10"/>
    <property type="match status" value="1"/>
</dbReference>
<organism evidence="7 8">
    <name type="scientific">Ceratopteris richardii</name>
    <name type="common">Triangle waterfern</name>
    <dbReference type="NCBI Taxonomy" id="49495"/>
    <lineage>
        <taxon>Eukaryota</taxon>
        <taxon>Viridiplantae</taxon>
        <taxon>Streptophyta</taxon>
        <taxon>Embryophyta</taxon>
        <taxon>Tracheophyta</taxon>
        <taxon>Polypodiopsida</taxon>
        <taxon>Polypodiidae</taxon>
        <taxon>Polypodiales</taxon>
        <taxon>Pteridineae</taxon>
        <taxon>Pteridaceae</taxon>
        <taxon>Parkerioideae</taxon>
        <taxon>Ceratopteris</taxon>
    </lineage>
</organism>
<proteinExistence type="inferred from homology"/>
<dbReference type="InterPro" id="IPR038577">
    <property type="entry name" value="GT10-like_C_sf"/>
</dbReference>
<reference evidence="7" key="1">
    <citation type="submission" date="2021-08" db="EMBL/GenBank/DDBJ databases">
        <title>WGS assembly of Ceratopteris richardii.</title>
        <authorList>
            <person name="Marchant D.B."/>
            <person name="Chen G."/>
            <person name="Jenkins J."/>
            <person name="Shu S."/>
            <person name="Leebens-Mack J."/>
            <person name="Grimwood J."/>
            <person name="Schmutz J."/>
            <person name="Soltis P."/>
            <person name="Soltis D."/>
            <person name="Chen Z.-H."/>
        </authorList>
    </citation>
    <scope>NUCLEOTIDE SEQUENCE</scope>
    <source>
        <strain evidence="7">Whitten #5841</strain>
        <tissue evidence="7">Leaf</tissue>
    </source>
</reference>
<dbReference type="OMA" id="ECKMELV"/>
<keyword evidence="5" id="KW-0333">Golgi apparatus</keyword>
<dbReference type="InterPro" id="IPR055270">
    <property type="entry name" value="Glyco_tran_10_C"/>
</dbReference>
<accession>A0A8T2TMS3</accession>
<comment type="caution">
    <text evidence="7">The sequence shown here is derived from an EMBL/GenBank/DDBJ whole genome shotgun (WGS) entry which is preliminary data.</text>
</comment>
<evidence type="ECO:0000256" key="1">
    <source>
        <dbReference type="ARBA" id="ARBA00004922"/>
    </source>
</evidence>
<dbReference type="PANTHER" id="PTHR11929:SF194">
    <property type="entry name" value="ALPHA-(1,3)-FUCOSYLTRANSFERASE 10"/>
    <property type="match status" value="1"/>
</dbReference>
<dbReference type="InterPro" id="IPR001503">
    <property type="entry name" value="Glyco_trans_10"/>
</dbReference>
<gene>
    <name evidence="7" type="ORF">KP509_11G018200</name>
</gene>
<comment type="pathway">
    <text evidence="1">Protein modification; protein glycosylation.</text>
</comment>
<sequence length="427" mass="48591">MRTRSCRRSIARRCRPSSRIRIMFFVFLFLILLLMTLGNQISEQLFELLHFVFYGRYAVVTSIPNSDAVSFNRSFTRLSDAYAQWDAHVGCSRFIVQNRTHSFPGSANRNPSLQDPEGLSCASMRLQHVSVFVKEWRWLPDSLENLYSCRCGLSCLWSKSEALTYGADAELYETGHPPRQRKQGEPLRVYMDLEPGRRSPAHKDIFISYHADDTVQATYAGTTFHLHRGHYISPIKQNDVLIYWSSSHCVPSRTMLARELLAHLPHHSYGKCLNNVGGRDMILRKFPHCASGGGNHQYWAYHLHCAMSHYKFVLAIENTFTESYVTEKLFYALDAGAIPIYFGAGNVHDLVPTHSIIDGSKFSSMKRLADYIKEVATNPILYAEYHAWRRCGVMGPYHQTRAVSLDSLPCRLCGVISKLGGKAYPSS</sequence>
<evidence type="ECO:0000313" key="7">
    <source>
        <dbReference type="EMBL" id="KAH7424657.1"/>
    </source>
</evidence>
<protein>
    <recommendedName>
        <fullName evidence="5">Fucosyltransferase</fullName>
        <ecNumber evidence="5">2.4.1.-</ecNumber>
    </recommendedName>
</protein>
<evidence type="ECO:0000256" key="4">
    <source>
        <dbReference type="ARBA" id="ARBA00022679"/>
    </source>
</evidence>
<evidence type="ECO:0000256" key="2">
    <source>
        <dbReference type="ARBA" id="ARBA00008919"/>
    </source>
</evidence>
<name>A0A8T2TMS3_CERRI</name>
<dbReference type="GO" id="GO:0032580">
    <property type="term" value="C:Golgi cisterna membrane"/>
    <property type="evidence" value="ECO:0007669"/>
    <property type="project" value="UniProtKB-SubCell"/>
</dbReference>
<evidence type="ECO:0000259" key="6">
    <source>
        <dbReference type="Pfam" id="PF00852"/>
    </source>
</evidence>
<comment type="subcellular location">
    <subcellularLocation>
        <location evidence="5">Golgi apparatus</location>
        <location evidence="5">Golgi stack membrane</location>
        <topology evidence="5">Single-pass type II membrane protein</topology>
    </subcellularLocation>
</comment>
<dbReference type="AlphaFoldDB" id="A0A8T2TMS3"/>
<dbReference type="Gene3D" id="3.40.50.11660">
    <property type="entry name" value="Glycosyl transferase family 10, C-terminal domain"/>
    <property type="match status" value="1"/>
</dbReference>
<dbReference type="FunFam" id="3.40.50.11660:FF:000003">
    <property type="entry name" value="Alpha-(1,4)-fucosyltransferase"/>
    <property type="match status" value="1"/>
</dbReference>
<dbReference type="Proteomes" id="UP000825935">
    <property type="component" value="Chromosome 11"/>
</dbReference>
<evidence type="ECO:0000313" key="8">
    <source>
        <dbReference type="Proteomes" id="UP000825935"/>
    </source>
</evidence>
<feature type="domain" description="Fucosyltransferase C-terminal" evidence="6">
    <location>
        <begin position="237"/>
        <end position="417"/>
    </location>
</feature>
<comment type="similarity">
    <text evidence="2 5">Belongs to the glycosyltransferase 10 family.</text>
</comment>
<evidence type="ECO:0000256" key="5">
    <source>
        <dbReference type="RuleBase" id="RU003832"/>
    </source>
</evidence>
<dbReference type="OrthoDB" id="427096at2759"/>
<dbReference type="PANTHER" id="PTHR11929">
    <property type="entry name" value="ALPHA- 1,3 -FUCOSYLTRANSFERASE"/>
    <property type="match status" value="1"/>
</dbReference>
<keyword evidence="5" id="KW-0472">Membrane</keyword>
<dbReference type="EMBL" id="CM035416">
    <property type="protein sequence ID" value="KAH7424657.1"/>
    <property type="molecule type" value="Genomic_DNA"/>
</dbReference>
<dbReference type="GO" id="GO:0046920">
    <property type="term" value="F:alpha-(1-&gt;3)-fucosyltransferase activity"/>
    <property type="evidence" value="ECO:0007669"/>
    <property type="project" value="TreeGrafter"/>
</dbReference>
<keyword evidence="8" id="KW-1185">Reference proteome</keyword>
<keyword evidence="5" id="KW-0812">Transmembrane</keyword>